<evidence type="ECO:0000256" key="1">
    <source>
        <dbReference type="ARBA" id="ARBA00004141"/>
    </source>
</evidence>
<dbReference type="Proteomes" id="UP001519345">
    <property type="component" value="Unassembled WGS sequence"/>
</dbReference>
<dbReference type="PANTHER" id="PTHR30354:SF26">
    <property type="entry name" value="TRANSPORTER, PUTATIVE-RELATED"/>
    <property type="match status" value="1"/>
</dbReference>
<feature type="transmembrane region" description="Helical" evidence="6">
    <location>
        <begin position="385"/>
        <end position="411"/>
    </location>
</feature>
<feature type="domain" description="Citrate transporter-like" evidence="7">
    <location>
        <begin position="14"/>
        <end position="390"/>
    </location>
</feature>
<dbReference type="InterPro" id="IPR014738">
    <property type="entry name" value="Citrate_transporter"/>
</dbReference>
<feature type="transmembrane region" description="Helical" evidence="6">
    <location>
        <begin position="57"/>
        <end position="75"/>
    </location>
</feature>
<feature type="transmembrane region" description="Helical" evidence="6">
    <location>
        <begin position="360"/>
        <end position="378"/>
    </location>
</feature>
<gene>
    <name evidence="8" type="ORF">J2Z83_003248</name>
</gene>
<feature type="transmembrane region" description="Helical" evidence="6">
    <location>
        <begin position="30"/>
        <end position="50"/>
    </location>
</feature>
<keyword evidence="2" id="KW-0813">Transport</keyword>
<evidence type="ECO:0000256" key="4">
    <source>
        <dbReference type="ARBA" id="ARBA00022989"/>
    </source>
</evidence>
<dbReference type="RefSeq" id="WP_209464180.1">
    <property type="nucleotide sequence ID" value="NZ_CP110224.1"/>
</dbReference>
<evidence type="ECO:0000259" key="7">
    <source>
        <dbReference type="Pfam" id="PF03600"/>
    </source>
</evidence>
<keyword evidence="5 6" id="KW-0472">Membrane</keyword>
<name>A0ABS4IMA0_9BACI</name>
<feature type="transmembrane region" description="Helical" evidence="6">
    <location>
        <begin position="423"/>
        <end position="443"/>
    </location>
</feature>
<feature type="transmembrane region" description="Helical" evidence="6">
    <location>
        <begin position="95"/>
        <end position="126"/>
    </location>
</feature>
<protein>
    <submittedName>
        <fullName evidence="8">CitMHS family citrate-Mg2+:H+ or citrate-Ca2+:H+ symporter</fullName>
    </submittedName>
</protein>
<keyword evidence="9" id="KW-1185">Reference proteome</keyword>
<dbReference type="EMBL" id="JAGGKX010000021">
    <property type="protein sequence ID" value="MBP1971109.1"/>
    <property type="molecule type" value="Genomic_DNA"/>
</dbReference>
<evidence type="ECO:0000313" key="8">
    <source>
        <dbReference type="EMBL" id="MBP1971109.1"/>
    </source>
</evidence>
<evidence type="ECO:0000256" key="6">
    <source>
        <dbReference type="SAM" id="Phobius"/>
    </source>
</evidence>
<keyword evidence="4 6" id="KW-1133">Transmembrane helix</keyword>
<dbReference type="Pfam" id="PF03600">
    <property type="entry name" value="CitMHS"/>
    <property type="match status" value="1"/>
</dbReference>
<feature type="transmembrane region" description="Helical" evidence="6">
    <location>
        <begin position="178"/>
        <end position="198"/>
    </location>
</feature>
<evidence type="ECO:0000313" key="9">
    <source>
        <dbReference type="Proteomes" id="UP001519345"/>
    </source>
</evidence>
<dbReference type="NCBIfam" id="TIGR00784">
    <property type="entry name" value="citMHS"/>
    <property type="match status" value="1"/>
</dbReference>
<sequence>MLSLIGLITIVTIVLLLISGKVSPIVALIVVPIIGALVAGFNPVEIGAFFEVGIDSVFGIVIMFIFAILFFGIMQDTGMFDPMITKMVSVSRGNIIAVAVGTVIVAAIAHLDGSGASTFLITIPALLPLYKRLKMSPYLLLLLIGMSASIMNMVPWGGPVGRTSAILGMDPTEIWRQLIPIQIISFVLLIGLAILLGFREKRRIKKTAPQESTLPVEEEAMEEAAASLEAEPLEKDNSLTRPKLLWVNLLLTLGVISVLVWGGIPAGFAFMIGVSIALPLNYPNVGDQMARIKEHSPNALLMAAIILAAGSFLGILEGTLMLDALAEDLVTILPAFIIPYLHIVIGVFGVPFDLLLSTDAYYFALLPIVEGVVTSYGVSSISAAFAMIIGNVIGTFVSPFSPALWLALGMAGLEMGKHIRYSFFWMWGFSVLLLFIAILIGVVTV</sequence>
<evidence type="ECO:0000256" key="5">
    <source>
        <dbReference type="ARBA" id="ARBA00023136"/>
    </source>
</evidence>
<feature type="transmembrane region" description="Helical" evidence="6">
    <location>
        <begin position="245"/>
        <end position="278"/>
    </location>
</feature>
<comment type="subcellular location">
    <subcellularLocation>
        <location evidence="1">Membrane</location>
        <topology evidence="1">Multi-pass membrane protein</topology>
    </subcellularLocation>
</comment>
<reference evidence="8 9" key="1">
    <citation type="submission" date="2021-03" db="EMBL/GenBank/DDBJ databases">
        <title>Genomic Encyclopedia of Type Strains, Phase IV (KMG-IV): sequencing the most valuable type-strain genomes for metagenomic binning, comparative biology and taxonomic classification.</title>
        <authorList>
            <person name="Goeker M."/>
        </authorList>
    </citation>
    <scope>NUCLEOTIDE SEQUENCE [LARGE SCALE GENOMIC DNA]</scope>
    <source>
        <strain evidence="8 9">DSM 25609</strain>
    </source>
</reference>
<dbReference type="InterPro" id="IPR004680">
    <property type="entry name" value="Cit_transptr-like_dom"/>
</dbReference>
<dbReference type="PANTHER" id="PTHR30354">
    <property type="entry name" value="GNT FAMILY GLUCONATE TRANSPORTER"/>
    <property type="match status" value="1"/>
</dbReference>
<feature type="transmembrane region" description="Helical" evidence="6">
    <location>
        <begin position="298"/>
        <end position="316"/>
    </location>
</feature>
<proteinExistence type="predicted"/>
<accession>A0ABS4IMA0</accession>
<feature type="transmembrane region" description="Helical" evidence="6">
    <location>
        <begin position="328"/>
        <end position="348"/>
    </location>
</feature>
<evidence type="ECO:0000256" key="3">
    <source>
        <dbReference type="ARBA" id="ARBA00022692"/>
    </source>
</evidence>
<organism evidence="8 9">
    <name type="scientific">Virgibacillus natechei</name>
    <dbReference type="NCBI Taxonomy" id="1216297"/>
    <lineage>
        <taxon>Bacteria</taxon>
        <taxon>Bacillati</taxon>
        <taxon>Bacillota</taxon>
        <taxon>Bacilli</taxon>
        <taxon>Bacillales</taxon>
        <taxon>Bacillaceae</taxon>
        <taxon>Virgibacillus</taxon>
    </lineage>
</organism>
<feature type="transmembrane region" description="Helical" evidence="6">
    <location>
        <begin position="138"/>
        <end position="158"/>
    </location>
</feature>
<dbReference type="InterPro" id="IPR003474">
    <property type="entry name" value="Glcn_transporter"/>
</dbReference>
<keyword evidence="3 6" id="KW-0812">Transmembrane</keyword>
<comment type="caution">
    <text evidence="8">The sequence shown here is derived from an EMBL/GenBank/DDBJ whole genome shotgun (WGS) entry which is preliminary data.</text>
</comment>
<evidence type="ECO:0000256" key="2">
    <source>
        <dbReference type="ARBA" id="ARBA00022448"/>
    </source>
</evidence>